<dbReference type="InterPro" id="IPR026444">
    <property type="entry name" value="Secre_tail"/>
</dbReference>
<dbReference type="Pfam" id="PF18962">
    <property type="entry name" value="Por_Secre_tail"/>
    <property type="match status" value="1"/>
</dbReference>
<dbReference type="Gene3D" id="2.130.10.130">
    <property type="entry name" value="Integrin alpha, N-terminal"/>
    <property type="match status" value="1"/>
</dbReference>
<dbReference type="RefSeq" id="WP_303305901.1">
    <property type="nucleotide sequence ID" value="NZ_JAODOP010000004.1"/>
</dbReference>
<dbReference type="Pfam" id="PF14312">
    <property type="entry name" value="FG-GAP_2"/>
    <property type="match status" value="1"/>
</dbReference>
<dbReference type="NCBIfam" id="TIGR04183">
    <property type="entry name" value="Por_Secre_tail"/>
    <property type="match status" value="1"/>
</dbReference>
<accession>A0ABU7XSQ0</accession>
<protein>
    <submittedName>
        <fullName evidence="3">T9SS type A sorting domain-containing protein</fullName>
    </submittedName>
</protein>
<dbReference type="PANTHER" id="PTHR36220">
    <property type="entry name" value="UNNAMED PRODUCT"/>
    <property type="match status" value="1"/>
</dbReference>
<gene>
    <name evidence="3" type="ORF">N1F79_10485</name>
</gene>
<dbReference type="EMBL" id="JAODOP010000004">
    <property type="protein sequence ID" value="MEF3833559.1"/>
    <property type="molecule type" value="Genomic_DNA"/>
</dbReference>
<evidence type="ECO:0000259" key="2">
    <source>
        <dbReference type="Pfam" id="PF18962"/>
    </source>
</evidence>
<feature type="domain" description="Secretion system C-terminal sorting" evidence="2">
    <location>
        <begin position="317"/>
        <end position="384"/>
    </location>
</feature>
<dbReference type="Proteomes" id="UP001337305">
    <property type="component" value="Unassembled WGS sequence"/>
</dbReference>
<comment type="caution">
    <text evidence="3">The sequence shown here is derived from an EMBL/GenBank/DDBJ whole genome shotgun (WGS) entry which is preliminary data.</text>
</comment>
<name>A0ABU7XSQ0_9FLAO</name>
<evidence type="ECO:0000313" key="3">
    <source>
        <dbReference type="EMBL" id="MEF3833559.1"/>
    </source>
</evidence>
<proteinExistence type="predicted"/>
<evidence type="ECO:0000256" key="1">
    <source>
        <dbReference type="ARBA" id="ARBA00022729"/>
    </source>
</evidence>
<sequence>MKQLLLLIFLTPFFSISQIQIGNDIDSETDSDLSSWSISLSSDGTTAAVGSIDNDENGVSSGRVRVYKKTPTSWTQVANDIYGEADSDLSGWSVSLSSDGSVVAIGAPLNDGKDPNGTTNNSGHVRVYKNISGVWTQIGSDIDGETASDQSGYSVSLSSDGSMVAISAPGHDGNGINSGHVQVYKNTSGVWTQAGNDIDGEATADRSGDSVSLSSDGSMVAIWTSLNGSDINLSPEHIRVYKYESLVDTWKQIDSNIDGEKTQNQSGSSLFLPPEGPIETIKDFDNTNSVFDSDHLRAHNLSAILSSDSFVLSQFGLYPNPANNQITIGLIKGLTLEKISIYNNLGQFILTTQKKVIDTSGLSVGLYYVEVITNKGKATKKIVIK</sequence>
<dbReference type="InterPro" id="IPR013517">
    <property type="entry name" value="FG-GAP"/>
</dbReference>
<dbReference type="InterPro" id="IPR011043">
    <property type="entry name" value="Gal_Oxase/kelch_b-propeller"/>
</dbReference>
<evidence type="ECO:0000313" key="4">
    <source>
        <dbReference type="Proteomes" id="UP001337305"/>
    </source>
</evidence>
<reference evidence="3 4" key="1">
    <citation type="submission" date="2022-09" db="EMBL/GenBank/DDBJ databases">
        <title>Genome sequencing of Flavivirga sp. MEBiC05379.</title>
        <authorList>
            <person name="Oh H.-M."/>
            <person name="Kwon K.K."/>
            <person name="Park M.J."/>
            <person name="Yang S.-H."/>
        </authorList>
    </citation>
    <scope>NUCLEOTIDE SEQUENCE [LARGE SCALE GENOMIC DNA]</scope>
    <source>
        <strain evidence="3 4">MEBiC05379</strain>
    </source>
</reference>
<dbReference type="PANTHER" id="PTHR36220:SF1">
    <property type="entry name" value="GAMMA TUBULIN COMPLEX COMPONENT C-TERMINAL DOMAIN-CONTAINING PROTEIN"/>
    <property type="match status" value="1"/>
</dbReference>
<keyword evidence="4" id="KW-1185">Reference proteome</keyword>
<dbReference type="SUPFAM" id="SSF50965">
    <property type="entry name" value="Galactose oxidase, central domain"/>
    <property type="match status" value="1"/>
</dbReference>
<keyword evidence="1" id="KW-0732">Signal</keyword>
<dbReference type="InterPro" id="IPR028994">
    <property type="entry name" value="Integrin_alpha_N"/>
</dbReference>
<organism evidence="3 4">
    <name type="scientific">Flavivirga spongiicola</name>
    <dbReference type="NCBI Taxonomy" id="421621"/>
    <lineage>
        <taxon>Bacteria</taxon>
        <taxon>Pseudomonadati</taxon>
        <taxon>Bacteroidota</taxon>
        <taxon>Flavobacteriia</taxon>
        <taxon>Flavobacteriales</taxon>
        <taxon>Flavobacteriaceae</taxon>
        <taxon>Flavivirga</taxon>
    </lineage>
</organism>